<evidence type="ECO:0000256" key="2">
    <source>
        <dbReference type="ARBA" id="ARBA00007362"/>
    </source>
</evidence>
<proteinExistence type="inferred from homology"/>
<dbReference type="InterPro" id="IPR037185">
    <property type="entry name" value="EmrE-like"/>
</dbReference>
<gene>
    <name evidence="8" type="ORF">A6F49_08180</name>
</gene>
<keyword evidence="3 6" id="KW-0812">Transmembrane</keyword>
<feature type="transmembrane region" description="Helical" evidence="6">
    <location>
        <begin position="178"/>
        <end position="196"/>
    </location>
</feature>
<protein>
    <recommendedName>
        <fullName evidence="7">EamA domain-containing protein</fullName>
    </recommendedName>
</protein>
<feature type="transmembrane region" description="Helical" evidence="6">
    <location>
        <begin position="7"/>
        <end position="30"/>
    </location>
</feature>
<evidence type="ECO:0000256" key="6">
    <source>
        <dbReference type="SAM" id="Phobius"/>
    </source>
</evidence>
<keyword evidence="5 6" id="KW-0472">Membrane</keyword>
<dbReference type="PANTHER" id="PTHR32322">
    <property type="entry name" value="INNER MEMBRANE TRANSPORTER"/>
    <property type="match status" value="1"/>
</dbReference>
<comment type="similarity">
    <text evidence="2">Belongs to the EamA transporter family.</text>
</comment>
<feature type="transmembrane region" description="Helical" evidence="6">
    <location>
        <begin position="238"/>
        <end position="258"/>
    </location>
</feature>
<feature type="transmembrane region" description="Helical" evidence="6">
    <location>
        <begin position="36"/>
        <end position="57"/>
    </location>
</feature>
<dbReference type="EMBL" id="LXEY01000015">
    <property type="protein sequence ID" value="OAV61851.1"/>
    <property type="molecule type" value="Genomic_DNA"/>
</dbReference>
<comment type="subcellular location">
    <subcellularLocation>
        <location evidence="1">Membrane</location>
        <topology evidence="1">Multi-pass membrane protein</topology>
    </subcellularLocation>
</comment>
<evidence type="ECO:0000256" key="1">
    <source>
        <dbReference type="ARBA" id="ARBA00004141"/>
    </source>
</evidence>
<evidence type="ECO:0000256" key="5">
    <source>
        <dbReference type="ARBA" id="ARBA00023136"/>
    </source>
</evidence>
<dbReference type="AlphaFoldDB" id="A0A1B7M0U2"/>
<evidence type="ECO:0000259" key="7">
    <source>
        <dbReference type="Pfam" id="PF00892"/>
    </source>
</evidence>
<dbReference type="RefSeq" id="WP_052504751.1">
    <property type="nucleotide sequence ID" value="NZ_LXEY01000015.1"/>
</dbReference>
<sequence>MGDRARGISITGVVLVMAATLALPLGAAVATQLFPIGGAWGVSAVRLMLASVFLILLARPTPWRWSKTAWRDVVLFGITLAGLNGFFYAAVERIPLGVAVAIEFVGPLALAVILSTSRRDLIWIGMAGLGLVALGVESLAADVTFDLLGILFAVLAGISWAFYILFSARVGRQLPGLEGLPMATIVAAIVLLPVGFSGMVELLLAPEVYWVALAMAVLSTVIPVSFEMAALRRVPRNAFSILLSLEPVFAALIGWVLLDQTFGLLRSLAIVLIIGATIGMTVSAARLSREVVEQHQARVREEREDEVKSE</sequence>
<feature type="transmembrane region" description="Helical" evidence="6">
    <location>
        <begin position="121"/>
        <end position="141"/>
    </location>
</feature>
<evidence type="ECO:0000256" key="3">
    <source>
        <dbReference type="ARBA" id="ARBA00022692"/>
    </source>
</evidence>
<evidence type="ECO:0000313" key="8">
    <source>
        <dbReference type="EMBL" id="OAV61851.1"/>
    </source>
</evidence>
<dbReference type="Pfam" id="PF00892">
    <property type="entry name" value="EamA"/>
    <property type="match status" value="1"/>
</dbReference>
<dbReference type="InterPro" id="IPR000620">
    <property type="entry name" value="EamA_dom"/>
</dbReference>
<feature type="transmembrane region" description="Helical" evidence="6">
    <location>
        <begin position="147"/>
        <end position="166"/>
    </location>
</feature>
<comment type="caution">
    <text evidence="8">The sequence shown here is derived from an EMBL/GenBank/DDBJ whole genome shotgun (WGS) entry which is preliminary data.</text>
</comment>
<accession>A0A1B7M0U2</accession>
<keyword evidence="9" id="KW-1185">Reference proteome</keyword>
<feature type="transmembrane region" description="Helical" evidence="6">
    <location>
        <begin position="69"/>
        <end position="88"/>
    </location>
</feature>
<feature type="transmembrane region" description="Helical" evidence="6">
    <location>
        <begin position="94"/>
        <end position="114"/>
    </location>
</feature>
<feature type="transmembrane region" description="Helical" evidence="6">
    <location>
        <begin position="208"/>
        <end position="226"/>
    </location>
</feature>
<name>A0A1B7M0U2_9MICC</name>
<dbReference type="InterPro" id="IPR050638">
    <property type="entry name" value="AA-Vitamin_Transporters"/>
</dbReference>
<evidence type="ECO:0000256" key="4">
    <source>
        <dbReference type="ARBA" id="ARBA00022989"/>
    </source>
</evidence>
<dbReference type="SUPFAM" id="SSF103481">
    <property type="entry name" value="Multidrug resistance efflux transporter EmrE"/>
    <property type="match status" value="2"/>
</dbReference>
<reference evidence="8 9" key="1">
    <citation type="submission" date="2016-04" db="EMBL/GenBank/DDBJ databases">
        <title>First whole genome shotgun sequence of the bacterium Enteractinococcus sp. strain UASWS1574.</title>
        <authorList>
            <person name="Crovadore J."/>
            <person name="Chablais R."/>
            <person name="Lefort F."/>
        </authorList>
    </citation>
    <scope>NUCLEOTIDE SEQUENCE [LARGE SCALE GENOMIC DNA]</scope>
    <source>
        <strain evidence="8 9">UASWS1574</strain>
    </source>
</reference>
<feature type="domain" description="EamA" evidence="7">
    <location>
        <begin position="148"/>
        <end position="281"/>
    </location>
</feature>
<dbReference type="GO" id="GO:0016020">
    <property type="term" value="C:membrane"/>
    <property type="evidence" value="ECO:0007669"/>
    <property type="project" value="UniProtKB-SubCell"/>
</dbReference>
<feature type="transmembrane region" description="Helical" evidence="6">
    <location>
        <begin position="264"/>
        <end position="285"/>
    </location>
</feature>
<keyword evidence="4 6" id="KW-1133">Transmembrane helix</keyword>
<dbReference type="PANTHER" id="PTHR32322:SF2">
    <property type="entry name" value="EAMA DOMAIN-CONTAINING PROTEIN"/>
    <property type="match status" value="1"/>
</dbReference>
<organism evidence="8 9">
    <name type="scientific">Enteractinococcus helveticum</name>
    <dbReference type="NCBI Taxonomy" id="1837282"/>
    <lineage>
        <taxon>Bacteria</taxon>
        <taxon>Bacillati</taxon>
        <taxon>Actinomycetota</taxon>
        <taxon>Actinomycetes</taxon>
        <taxon>Micrococcales</taxon>
        <taxon>Micrococcaceae</taxon>
    </lineage>
</organism>
<dbReference type="OrthoDB" id="9815120at2"/>
<dbReference type="Proteomes" id="UP000078292">
    <property type="component" value="Unassembled WGS sequence"/>
</dbReference>
<evidence type="ECO:0000313" key="9">
    <source>
        <dbReference type="Proteomes" id="UP000078292"/>
    </source>
</evidence>
<dbReference type="STRING" id="1837282.A6F49_08180"/>